<organism evidence="1 2">
    <name type="scientific">Flavobacterium ginsengiterrae</name>
    <dbReference type="NCBI Taxonomy" id="871695"/>
    <lineage>
        <taxon>Bacteria</taxon>
        <taxon>Pseudomonadati</taxon>
        <taxon>Bacteroidota</taxon>
        <taxon>Flavobacteriia</taxon>
        <taxon>Flavobacteriales</taxon>
        <taxon>Flavobacteriaceae</taxon>
        <taxon>Flavobacterium</taxon>
    </lineage>
</organism>
<dbReference type="Proteomes" id="UP001500748">
    <property type="component" value="Unassembled WGS sequence"/>
</dbReference>
<proteinExistence type="predicted"/>
<sequence>MKLILIPILLCLFSCSNKQNNSVENKAKISETSTTKENIEIEKILLRQLKAGGYASYYDTDYAYYKYDKSDLEITFKPIRQILIKYGFIFIDKDVFNRKVKTIFGDIGRYDDIFYINNSNKCFKPQKVDYYDPDGFRNDLYFSIEDRIILNLYSLPEIIDYQNDYKEIASEEDKIPTEVSKIGETEKIYITKWKDIKDLAQQRDNNIQTLVNRNKYLFNDSKASLVWLKFHDEYFLESLVKVFGYVGDKDLLKWVLDRNLNEEEFSKLLFTKTCDNRYIFHKEIFEVMTQADVKSQENYLLFLRGRTDFPKLDDLSFRDAAKINALYCYYATKFTASIEQGDVYTFFPKLNDPKFEEEFKKNNYYNLPDFKELYDDTKSGGIGLPE</sequence>
<evidence type="ECO:0000313" key="1">
    <source>
        <dbReference type="EMBL" id="GAA3758966.1"/>
    </source>
</evidence>
<protein>
    <recommendedName>
        <fullName evidence="3">DKNYY family protein</fullName>
    </recommendedName>
</protein>
<gene>
    <name evidence="1" type="ORF">GCM10022423_07090</name>
</gene>
<evidence type="ECO:0008006" key="3">
    <source>
        <dbReference type="Google" id="ProtNLM"/>
    </source>
</evidence>
<dbReference type="RefSeq" id="WP_345140368.1">
    <property type="nucleotide sequence ID" value="NZ_BAABDU010000003.1"/>
</dbReference>
<keyword evidence="2" id="KW-1185">Reference proteome</keyword>
<accession>A0ABP7GBP1</accession>
<reference evidence="2" key="1">
    <citation type="journal article" date="2019" name="Int. J. Syst. Evol. Microbiol.">
        <title>The Global Catalogue of Microorganisms (GCM) 10K type strain sequencing project: providing services to taxonomists for standard genome sequencing and annotation.</title>
        <authorList>
            <consortium name="The Broad Institute Genomics Platform"/>
            <consortium name="The Broad Institute Genome Sequencing Center for Infectious Disease"/>
            <person name="Wu L."/>
            <person name="Ma J."/>
        </authorList>
    </citation>
    <scope>NUCLEOTIDE SEQUENCE [LARGE SCALE GENOMIC DNA]</scope>
    <source>
        <strain evidence="2">JCM 17337</strain>
    </source>
</reference>
<name>A0ABP7GBP1_9FLAO</name>
<evidence type="ECO:0000313" key="2">
    <source>
        <dbReference type="Proteomes" id="UP001500748"/>
    </source>
</evidence>
<comment type="caution">
    <text evidence="1">The sequence shown here is derived from an EMBL/GenBank/DDBJ whole genome shotgun (WGS) entry which is preliminary data.</text>
</comment>
<dbReference type="EMBL" id="BAABDU010000003">
    <property type="protein sequence ID" value="GAA3758966.1"/>
    <property type="molecule type" value="Genomic_DNA"/>
</dbReference>